<evidence type="ECO:0000256" key="3">
    <source>
        <dbReference type="ARBA" id="ARBA00022475"/>
    </source>
</evidence>
<comment type="subcellular location">
    <subcellularLocation>
        <location evidence="1">Cell membrane</location>
        <topology evidence="1">Single-pass membrane protein</topology>
    </subcellularLocation>
</comment>
<evidence type="ECO:0000256" key="9">
    <source>
        <dbReference type="ARBA" id="ARBA00022840"/>
    </source>
</evidence>
<keyword evidence="11" id="KW-0472">Membrane</keyword>
<dbReference type="Pfam" id="PF07714">
    <property type="entry name" value="PK_Tyr_Ser-Thr"/>
    <property type="match status" value="1"/>
</dbReference>
<keyword evidence="6" id="KW-0812">Transmembrane</keyword>
<comment type="catalytic activity">
    <reaction evidence="12">
        <text>L-threonyl-[protein] + ATP = O-phospho-L-threonyl-[protein] + ADP + H(+)</text>
        <dbReference type="Rhea" id="RHEA:46608"/>
        <dbReference type="Rhea" id="RHEA-COMP:11060"/>
        <dbReference type="Rhea" id="RHEA-COMP:11605"/>
        <dbReference type="ChEBI" id="CHEBI:15378"/>
        <dbReference type="ChEBI" id="CHEBI:30013"/>
        <dbReference type="ChEBI" id="CHEBI:30616"/>
        <dbReference type="ChEBI" id="CHEBI:61977"/>
        <dbReference type="ChEBI" id="CHEBI:456216"/>
        <dbReference type="EC" id="2.7.11.1"/>
    </reaction>
</comment>
<keyword evidence="18" id="KW-1185">Reference proteome</keyword>
<keyword evidence="4" id="KW-0723">Serine/threonine-protein kinase</keyword>
<keyword evidence="3" id="KW-1003">Cell membrane</keyword>
<dbReference type="SMART" id="SM00220">
    <property type="entry name" value="S_TKc"/>
    <property type="match status" value="1"/>
</dbReference>
<reference evidence="17" key="1">
    <citation type="submission" date="2019-09" db="EMBL/GenBank/DDBJ databases">
        <title>Draft genome information of white flower Hibiscus syriacus.</title>
        <authorList>
            <person name="Kim Y.-M."/>
        </authorList>
    </citation>
    <scope>NUCLEOTIDE SEQUENCE [LARGE SCALE GENOMIC DNA]</scope>
    <source>
        <strain evidence="17">YM2019G1</strain>
    </source>
</reference>
<evidence type="ECO:0000313" key="18">
    <source>
        <dbReference type="Proteomes" id="UP000436088"/>
    </source>
</evidence>
<evidence type="ECO:0000256" key="8">
    <source>
        <dbReference type="ARBA" id="ARBA00022777"/>
    </source>
</evidence>
<dbReference type="CDD" id="cd09272">
    <property type="entry name" value="RNase_HI_RT_Ty1"/>
    <property type="match status" value="1"/>
</dbReference>
<sequence length="663" mass="72326">MAPSSSPKSSLGKNRSPAPLNSSQGNSKSTPNNAPPRLAPKSKNNYYPPHSPGHSSRGNQHSPSPHRKNGSHASPTKSAEHSIIVPPPNSGGSGGSGWGASSQMHLTASSGGNGWQPSSQVPGPVYSGESSYNFSGLYQHGLPPPPPPGIPIGFNKNSFTYEDLSIATNGFSESNLIGQGGFGYVHRGVLPDGKEVAIKSLKTGSGQGEREFQAEVEIISRVHHRHLVSLVGYCVAGAQRMLVYDFVPNKTLEYHLHVLKPLQLHTAGNDVPVMDFASRLRIALGAAKVLAYLHEDCHPRIIHRDIKAANILLDENFEAMVADFGLARLSTDNHTHVSTRVMGTFGGKLTEKSDVYSFGIMLLELITGKPPVDNTMEDTSVDWAQPLLECALETGNHIHLVDPRLERNIGNAQSHIDLEILMGMLFSPCFPIRSAIPPVVHSGFGCMEFKATMLTSGDGQPTAAITHIGANSFLRRYKRDVGSDEVIVTMDFGIMLIKNDDAKNEVVCMVNKSIWNCDSTCEWYKARLVVKGFTHKFVLDYFDSYFAVMNISKIRALFALASIHKLYTHNSSGEHWIALKRLLKYLKGTLDWKREFVGFPAVLEGYCNANWVSDNDNVSSTSGYVFTLGGAAISWKSSKKSYIARSTMESEFITLDLAGKEAE</sequence>
<evidence type="ECO:0000313" key="17">
    <source>
        <dbReference type="EMBL" id="KAE8715687.1"/>
    </source>
</evidence>
<dbReference type="PANTHER" id="PTHR47982">
    <property type="entry name" value="PROLINE-RICH RECEPTOR-LIKE PROTEIN KINASE PERK4"/>
    <property type="match status" value="1"/>
</dbReference>
<accession>A0A6A3BI41</accession>
<feature type="binding site" evidence="14">
    <location>
        <position position="199"/>
    </location>
    <ligand>
        <name>ATP</name>
        <dbReference type="ChEBI" id="CHEBI:30616"/>
    </ligand>
</feature>
<dbReference type="GO" id="GO:0005886">
    <property type="term" value="C:plasma membrane"/>
    <property type="evidence" value="ECO:0007669"/>
    <property type="project" value="UniProtKB-SubCell"/>
</dbReference>
<dbReference type="Proteomes" id="UP000436088">
    <property type="component" value="Unassembled WGS sequence"/>
</dbReference>
<evidence type="ECO:0000256" key="7">
    <source>
        <dbReference type="ARBA" id="ARBA00022741"/>
    </source>
</evidence>
<dbReference type="InterPro" id="IPR008271">
    <property type="entry name" value="Ser/Thr_kinase_AS"/>
</dbReference>
<dbReference type="InterPro" id="IPR017441">
    <property type="entry name" value="Protein_kinase_ATP_BS"/>
</dbReference>
<keyword evidence="10" id="KW-1133">Transmembrane helix</keyword>
<gene>
    <name evidence="17" type="ORF">F3Y22_tig00110160pilonHSYRG00078</name>
</gene>
<feature type="domain" description="Protein kinase" evidence="16">
    <location>
        <begin position="171"/>
        <end position="444"/>
    </location>
</feature>
<keyword evidence="7 14" id="KW-0547">Nucleotide-binding</keyword>
<evidence type="ECO:0000256" key="6">
    <source>
        <dbReference type="ARBA" id="ARBA00022692"/>
    </source>
</evidence>
<comment type="catalytic activity">
    <reaction evidence="13">
        <text>L-seryl-[protein] + ATP = O-phospho-L-seryl-[protein] + ADP + H(+)</text>
        <dbReference type="Rhea" id="RHEA:17989"/>
        <dbReference type="Rhea" id="RHEA-COMP:9863"/>
        <dbReference type="Rhea" id="RHEA-COMP:11604"/>
        <dbReference type="ChEBI" id="CHEBI:15378"/>
        <dbReference type="ChEBI" id="CHEBI:29999"/>
        <dbReference type="ChEBI" id="CHEBI:30616"/>
        <dbReference type="ChEBI" id="CHEBI:83421"/>
        <dbReference type="ChEBI" id="CHEBI:456216"/>
        <dbReference type="EC" id="2.7.11.1"/>
    </reaction>
</comment>
<comment type="caution">
    <text evidence="17">The sequence shown here is derived from an EMBL/GenBank/DDBJ whole genome shotgun (WGS) entry which is preliminary data.</text>
</comment>
<evidence type="ECO:0000256" key="12">
    <source>
        <dbReference type="ARBA" id="ARBA00047899"/>
    </source>
</evidence>
<name>A0A6A3BI41_HIBSY</name>
<dbReference type="SUPFAM" id="SSF56112">
    <property type="entry name" value="Protein kinase-like (PK-like)"/>
    <property type="match status" value="1"/>
</dbReference>
<evidence type="ECO:0000256" key="5">
    <source>
        <dbReference type="ARBA" id="ARBA00022679"/>
    </source>
</evidence>
<keyword evidence="9 14" id="KW-0067">ATP-binding</keyword>
<evidence type="ECO:0000256" key="10">
    <source>
        <dbReference type="ARBA" id="ARBA00022989"/>
    </source>
</evidence>
<dbReference type="InterPro" id="IPR000719">
    <property type="entry name" value="Prot_kinase_dom"/>
</dbReference>
<dbReference type="PROSITE" id="PS00108">
    <property type="entry name" value="PROTEIN_KINASE_ST"/>
    <property type="match status" value="1"/>
</dbReference>
<dbReference type="PROSITE" id="PS50011">
    <property type="entry name" value="PROTEIN_KINASE_DOM"/>
    <property type="match status" value="1"/>
</dbReference>
<evidence type="ECO:0000256" key="1">
    <source>
        <dbReference type="ARBA" id="ARBA00004162"/>
    </source>
</evidence>
<proteinExistence type="predicted"/>
<dbReference type="FunFam" id="3.30.200.20:FF:000207">
    <property type="entry name" value="proline-rich receptor-like protein kinase PERK1"/>
    <property type="match status" value="1"/>
</dbReference>
<feature type="region of interest" description="Disordered" evidence="15">
    <location>
        <begin position="1"/>
        <end position="126"/>
    </location>
</feature>
<dbReference type="PANTHER" id="PTHR47982:SF6">
    <property type="entry name" value="PROLINE-RICH RECEPTOR-LIKE PROTEIN KINASE PERK4"/>
    <property type="match status" value="1"/>
</dbReference>
<evidence type="ECO:0000256" key="13">
    <source>
        <dbReference type="ARBA" id="ARBA00048679"/>
    </source>
</evidence>
<dbReference type="PROSITE" id="PS00107">
    <property type="entry name" value="PROTEIN_KINASE_ATP"/>
    <property type="match status" value="1"/>
</dbReference>
<evidence type="ECO:0000256" key="4">
    <source>
        <dbReference type="ARBA" id="ARBA00022527"/>
    </source>
</evidence>
<dbReference type="GO" id="GO:0004674">
    <property type="term" value="F:protein serine/threonine kinase activity"/>
    <property type="evidence" value="ECO:0007669"/>
    <property type="project" value="UniProtKB-KW"/>
</dbReference>
<dbReference type="Gene3D" id="3.30.200.20">
    <property type="entry name" value="Phosphorylase Kinase, domain 1"/>
    <property type="match status" value="1"/>
</dbReference>
<evidence type="ECO:0000256" key="15">
    <source>
        <dbReference type="SAM" id="MobiDB-lite"/>
    </source>
</evidence>
<keyword evidence="8" id="KW-0418">Kinase</keyword>
<feature type="compositionally biased region" description="Polar residues" evidence="15">
    <location>
        <begin position="1"/>
        <end position="32"/>
    </location>
</feature>
<evidence type="ECO:0000256" key="11">
    <source>
        <dbReference type="ARBA" id="ARBA00023136"/>
    </source>
</evidence>
<dbReference type="EC" id="2.7.11.1" evidence="2"/>
<dbReference type="FunFam" id="1.10.510.10:FF:001023">
    <property type="entry name" value="Os07g0541700 protein"/>
    <property type="match status" value="1"/>
</dbReference>
<dbReference type="Gene3D" id="1.10.510.10">
    <property type="entry name" value="Transferase(Phosphotransferase) domain 1"/>
    <property type="match status" value="1"/>
</dbReference>
<feature type="compositionally biased region" description="Polar residues" evidence="15">
    <location>
        <begin position="103"/>
        <end position="121"/>
    </location>
</feature>
<dbReference type="GO" id="GO:0005524">
    <property type="term" value="F:ATP binding"/>
    <property type="evidence" value="ECO:0007669"/>
    <property type="project" value="UniProtKB-UniRule"/>
</dbReference>
<keyword evidence="5" id="KW-0808">Transferase</keyword>
<organism evidence="17 18">
    <name type="scientific">Hibiscus syriacus</name>
    <name type="common">Rose of Sharon</name>
    <dbReference type="NCBI Taxonomy" id="106335"/>
    <lineage>
        <taxon>Eukaryota</taxon>
        <taxon>Viridiplantae</taxon>
        <taxon>Streptophyta</taxon>
        <taxon>Embryophyta</taxon>
        <taxon>Tracheophyta</taxon>
        <taxon>Spermatophyta</taxon>
        <taxon>Magnoliopsida</taxon>
        <taxon>eudicotyledons</taxon>
        <taxon>Gunneridae</taxon>
        <taxon>Pentapetalae</taxon>
        <taxon>rosids</taxon>
        <taxon>malvids</taxon>
        <taxon>Malvales</taxon>
        <taxon>Malvaceae</taxon>
        <taxon>Malvoideae</taxon>
        <taxon>Hibiscus</taxon>
    </lineage>
</organism>
<dbReference type="InterPro" id="IPR001245">
    <property type="entry name" value="Ser-Thr/Tyr_kinase_cat_dom"/>
</dbReference>
<dbReference type="EMBL" id="VEPZ02000857">
    <property type="protein sequence ID" value="KAE8715687.1"/>
    <property type="molecule type" value="Genomic_DNA"/>
</dbReference>
<protein>
    <recommendedName>
        <fullName evidence="2">non-specific serine/threonine protein kinase</fullName>
        <ecNumber evidence="2">2.7.11.1</ecNumber>
    </recommendedName>
</protein>
<evidence type="ECO:0000256" key="14">
    <source>
        <dbReference type="PROSITE-ProRule" id="PRU10141"/>
    </source>
</evidence>
<dbReference type="AlphaFoldDB" id="A0A6A3BI41"/>
<feature type="compositionally biased region" description="Polar residues" evidence="15">
    <location>
        <begin position="53"/>
        <end position="63"/>
    </location>
</feature>
<dbReference type="InterPro" id="IPR047117">
    <property type="entry name" value="PERK1-13-like"/>
</dbReference>
<evidence type="ECO:0000256" key="2">
    <source>
        <dbReference type="ARBA" id="ARBA00012513"/>
    </source>
</evidence>
<dbReference type="InterPro" id="IPR011009">
    <property type="entry name" value="Kinase-like_dom_sf"/>
</dbReference>
<evidence type="ECO:0000259" key="16">
    <source>
        <dbReference type="PROSITE" id="PS50011"/>
    </source>
</evidence>